<feature type="domain" description="EF-hand" evidence="3">
    <location>
        <begin position="27"/>
        <end position="62"/>
    </location>
</feature>
<dbReference type="Gene3D" id="1.10.238.10">
    <property type="entry name" value="EF-hand"/>
    <property type="match status" value="2"/>
</dbReference>
<dbReference type="SUPFAM" id="SSF47473">
    <property type="entry name" value="EF-hand"/>
    <property type="match status" value="1"/>
</dbReference>
<name>A0ABQ4QX34_9HYPH</name>
<feature type="compositionally biased region" description="Basic and acidic residues" evidence="1">
    <location>
        <begin position="71"/>
        <end position="89"/>
    </location>
</feature>
<dbReference type="InterPro" id="IPR002048">
    <property type="entry name" value="EF_hand_dom"/>
</dbReference>
<proteinExistence type="predicted"/>
<sequence length="138" mass="14682">MTASFRKAALLTALLAAAPLALSAQALAKPKTDRTIAAVDTDSDGTIDLAEAKAAAGALFDKLEKDRDSTLDTKELQGRVSRKDLKQADPDNDGTLTKDEYLTLVEARFKAADPDNDGTLDAKELRTPAGRALARLLK</sequence>
<feature type="domain" description="EF-hand" evidence="3">
    <location>
        <begin position="100"/>
        <end position="135"/>
    </location>
</feature>
<feature type="chain" id="PRO_5045951195" description="EF-hand domain-containing protein" evidence="2">
    <location>
        <begin position="29"/>
        <end position="138"/>
    </location>
</feature>
<keyword evidence="2" id="KW-0732">Signal</keyword>
<dbReference type="Pfam" id="PF13202">
    <property type="entry name" value="EF-hand_5"/>
    <property type="match status" value="3"/>
</dbReference>
<dbReference type="RefSeq" id="WP_128562293.1">
    <property type="nucleotide sequence ID" value="NZ_BPQH01000005.1"/>
</dbReference>
<evidence type="ECO:0000256" key="1">
    <source>
        <dbReference type="SAM" id="MobiDB-lite"/>
    </source>
</evidence>
<evidence type="ECO:0000259" key="3">
    <source>
        <dbReference type="PROSITE" id="PS50222"/>
    </source>
</evidence>
<reference evidence="4" key="1">
    <citation type="journal article" date="2021" name="Front. Microbiol.">
        <title>Comprehensive Comparative Genomics and Phenotyping of Methylobacterium Species.</title>
        <authorList>
            <person name="Alessa O."/>
            <person name="Ogura Y."/>
            <person name="Fujitani Y."/>
            <person name="Takami H."/>
            <person name="Hayashi T."/>
            <person name="Sahin N."/>
            <person name="Tani A."/>
        </authorList>
    </citation>
    <scope>NUCLEOTIDE SEQUENCE</scope>
    <source>
        <strain evidence="4">KCTC 52305</strain>
    </source>
</reference>
<dbReference type="PROSITE" id="PS50222">
    <property type="entry name" value="EF_HAND_2"/>
    <property type="match status" value="2"/>
</dbReference>
<protein>
    <recommendedName>
        <fullName evidence="3">EF-hand domain-containing protein</fullName>
    </recommendedName>
</protein>
<feature type="region of interest" description="Disordered" evidence="1">
    <location>
        <begin position="71"/>
        <end position="97"/>
    </location>
</feature>
<dbReference type="InterPro" id="IPR018247">
    <property type="entry name" value="EF_Hand_1_Ca_BS"/>
</dbReference>
<keyword evidence="5" id="KW-1185">Reference proteome</keyword>
<dbReference type="InterPro" id="IPR011992">
    <property type="entry name" value="EF-hand-dom_pair"/>
</dbReference>
<comment type="caution">
    <text evidence="4">The sequence shown here is derived from an EMBL/GenBank/DDBJ whole genome shotgun (WGS) entry which is preliminary data.</text>
</comment>
<reference evidence="4" key="2">
    <citation type="submission" date="2021-08" db="EMBL/GenBank/DDBJ databases">
        <authorList>
            <person name="Tani A."/>
            <person name="Ola A."/>
            <person name="Ogura Y."/>
            <person name="Katsura K."/>
            <person name="Hayashi T."/>
        </authorList>
    </citation>
    <scope>NUCLEOTIDE SEQUENCE</scope>
    <source>
        <strain evidence="4">KCTC 52305</strain>
    </source>
</reference>
<dbReference type="SMART" id="SM00054">
    <property type="entry name" value="EFh"/>
    <property type="match status" value="2"/>
</dbReference>
<accession>A0ABQ4QX34</accession>
<evidence type="ECO:0000313" key="4">
    <source>
        <dbReference type="EMBL" id="GJD49234.1"/>
    </source>
</evidence>
<dbReference type="PROSITE" id="PS00018">
    <property type="entry name" value="EF_HAND_1"/>
    <property type="match status" value="1"/>
</dbReference>
<evidence type="ECO:0000256" key="2">
    <source>
        <dbReference type="SAM" id="SignalP"/>
    </source>
</evidence>
<gene>
    <name evidence="4" type="ORF">OPKNFCMD_1964</name>
</gene>
<feature type="signal peptide" evidence="2">
    <location>
        <begin position="1"/>
        <end position="28"/>
    </location>
</feature>
<dbReference type="EMBL" id="BPQH01000005">
    <property type="protein sequence ID" value="GJD49234.1"/>
    <property type="molecule type" value="Genomic_DNA"/>
</dbReference>
<dbReference type="Proteomes" id="UP001055167">
    <property type="component" value="Unassembled WGS sequence"/>
</dbReference>
<organism evidence="4 5">
    <name type="scientific">Methylobacterium crusticola</name>
    <dbReference type="NCBI Taxonomy" id="1697972"/>
    <lineage>
        <taxon>Bacteria</taxon>
        <taxon>Pseudomonadati</taxon>
        <taxon>Pseudomonadota</taxon>
        <taxon>Alphaproteobacteria</taxon>
        <taxon>Hyphomicrobiales</taxon>
        <taxon>Methylobacteriaceae</taxon>
        <taxon>Methylobacterium</taxon>
    </lineage>
</organism>
<evidence type="ECO:0000313" key="5">
    <source>
        <dbReference type="Proteomes" id="UP001055167"/>
    </source>
</evidence>